<evidence type="ECO:0000313" key="9">
    <source>
        <dbReference type="Proteomes" id="UP000245168"/>
    </source>
</evidence>
<comment type="caution">
    <text evidence="8">The sequence shown here is derived from an EMBL/GenBank/DDBJ whole genome shotgun (WGS) entry which is preliminary data.</text>
</comment>
<protein>
    <recommendedName>
        <fullName evidence="4">Isoaspartyl peptidase</fullName>
    </recommendedName>
</protein>
<dbReference type="InterPro" id="IPR000246">
    <property type="entry name" value="Peptidase_T2"/>
</dbReference>
<dbReference type="PANTHER" id="PTHR10188:SF6">
    <property type="entry name" value="N(4)-(BETA-N-ACETYLGLUCOSAMINYL)-L-ASPARAGINASE"/>
    <property type="match status" value="1"/>
</dbReference>
<organism evidence="8 9">
    <name type="scientific">Marinicauda salina</name>
    <dbReference type="NCBI Taxonomy" id="2135793"/>
    <lineage>
        <taxon>Bacteria</taxon>
        <taxon>Pseudomonadati</taxon>
        <taxon>Pseudomonadota</taxon>
        <taxon>Alphaproteobacteria</taxon>
        <taxon>Maricaulales</taxon>
        <taxon>Maricaulaceae</taxon>
        <taxon>Marinicauda</taxon>
    </lineage>
</organism>
<dbReference type="AlphaFoldDB" id="A0A2U2BWM1"/>
<reference evidence="9" key="1">
    <citation type="submission" date="2018-05" db="EMBL/GenBank/DDBJ databases">
        <authorList>
            <person name="Liu B.-T."/>
        </authorList>
    </citation>
    <scope>NUCLEOTIDE SEQUENCE [LARGE SCALE GENOMIC DNA]</scope>
    <source>
        <strain evidence="9">WD6-1</strain>
    </source>
</reference>
<evidence type="ECO:0000256" key="6">
    <source>
        <dbReference type="PIRSR" id="PIRSR600246-2"/>
    </source>
</evidence>
<feature type="binding site" evidence="6">
    <location>
        <begin position="187"/>
        <end position="190"/>
    </location>
    <ligand>
        <name>substrate</name>
    </ligand>
</feature>
<dbReference type="PANTHER" id="PTHR10188">
    <property type="entry name" value="L-ASPARAGINASE"/>
    <property type="match status" value="1"/>
</dbReference>
<dbReference type="Gene3D" id="3.60.20.30">
    <property type="entry name" value="(Glycosyl)asparaginase"/>
    <property type="match status" value="1"/>
</dbReference>
<dbReference type="InterPro" id="IPR029055">
    <property type="entry name" value="Ntn_hydrolases_N"/>
</dbReference>
<dbReference type="OrthoDB" id="9780217at2"/>
<evidence type="ECO:0000256" key="3">
    <source>
        <dbReference type="ARBA" id="ARBA00022813"/>
    </source>
</evidence>
<sequence>MSDTSRTALVLHGGAGLLAPRGYDAEIAHLRSLAEEGRERLGDGESALDIVVDLVRAMEASGLYVAGKGTSPNAAGRYELDAAVMDGPTRKAGAVSALEGFVSPVEAARAVMERTPHVLLSGGGAAAFAEEEGLARVEDPGGYYTPAAVDDDRAIATGTVGCVALDRTGALAAATSTGGVLKKRWGRVGDTPIIGAGTWADERVAVSCTGQGEFFMRAAAAADISARVRYAGASLDEAVQGALDDVATLGGDGGIIAVDAAGEVSARYNSMGMKHAIVRPDGTITADVR</sequence>
<feature type="binding site" evidence="6">
    <location>
        <begin position="209"/>
        <end position="212"/>
    </location>
    <ligand>
        <name>substrate</name>
    </ligand>
</feature>
<feature type="site" description="Cleavage; by autolysis" evidence="7">
    <location>
        <begin position="158"/>
        <end position="159"/>
    </location>
</feature>
<evidence type="ECO:0000256" key="1">
    <source>
        <dbReference type="ARBA" id="ARBA00022670"/>
    </source>
</evidence>
<dbReference type="GO" id="GO:0016811">
    <property type="term" value="F:hydrolase activity, acting on carbon-nitrogen (but not peptide) bonds, in linear amides"/>
    <property type="evidence" value="ECO:0007669"/>
    <property type="project" value="UniProtKB-ARBA"/>
</dbReference>
<dbReference type="SUPFAM" id="SSF56235">
    <property type="entry name" value="N-terminal nucleophile aminohydrolases (Ntn hydrolases)"/>
    <property type="match status" value="1"/>
</dbReference>
<evidence type="ECO:0000256" key="2">
    <source>
        <dbReference type="ARBA" id="ARBA00022801"/>
    </source>
</evidence>
<keyword evidence="2" id="KW-0378">Hydrolase</keyword>
<dbReference type="RefSeq" id="WP_109251691.1">
    <property type="nucleotide sequence ID" value="NZ_QEXV01000001.1"/>
</dbReference>
<evidence type="ECO:0000256" key="5">
    <source>
        <dbReference type="PIRSR" id="PIRSR600246-1"/>
    </source>
</evidence>
<dbReference type="GO" id="GO:0008233">
    <property type="term" value="F:peptidase activity"/>
    <property type="evidence" value="ECO:0007669"/>
    <property type="project" value="UniProtKB-KW"/>
</dbReference>
<gene>
    <name evidence="8" type="ORF">DDZ18_02075</name>
</gene>
<evidence type="ECO:0000313" key="8">
    <source>
        <dbReference type="EMBL" id="PWE18416.1"/>
    </source>
</evidence>
<dbReference type="Proteomes" id="UP000245168">
    <property type="component" value="Unassembled WGS sequence"/>
</dbReference>
<keyword evidence="9" id="KW-1185">Reference proteome</keyword>
<dbReference type="FunFam" id="3.60.20.30:FF:000001">
    <property type="entry name" value="Isoaspartyl peptidase/L-asparaginase"/>
    <property type="match status" value="1"/>
</dbReference>
<dbReference type="CDD" id="cd04701">
    <property type="entry name" value="Asparaginase_2"/>
    <property type="match status" value="1"/>
</dbReference>
<evidence type="ECO:0000256" key="7">
    <source>
        <dbReference type="PIRSR" id="PIRSR600246-3"/>
    </source>
</evidence>
<proteinExistence type="predicted"/>
<name>A0A2U2BWM1_9PROT</name>
<dbReference type="EMBL" id="QEXV01000001">
    <property type="protein sequence ID" value="PWE18416.1"/>
    <property type="molecule type" value="Genomic_DNA"/>
</dbReference>
<feature type="active site" description="Nucleophile" evidence="5">
    <location>
        <position position="159"/>
    </location>
</feature>
<keyword evidence="1" id="KW-0645">Protease</keyword>
<dbReference type="Pfam" id="PF01112">
    <property type="entry name" value="Asparaginase_2"/>
    <property type="match status" value="2"/>
</dbReference>
<keyword evidence="3" id="KW-0068">Autocatalytic cleavage</keyword>
<accession>A0A2U2BWM1</accession>
<evidence type="ECO:0000256" key="4">
    <source>
        <dbReference type="ARBA" id="ARBA00069124"/>
    </source>
</evidence>
<dbReference type="GO" id="GO:0006508">
    <property type="term" value="P:proteolysis"/>
    <property type="evidence" value="ECO:0007669"/>
    <property type="project" value="UniProtKB-KW"/>
</dbReference>